<keyword evidence="9 15" id="KW-0418">Kinase</keyword>
<dbReference type="InterPro" id="IPR050482">
    <property type="entry name" value="Sensor_HK_TwoCompSys"/>
</dbReference>
<proteinExistence type="predicted"/>
<dbReference type="SMART" id="SM00387">
    <property type="entry name" value="HATPase_c"/>
    <property type="match status" value="1"/>
</dbReference>
<evidence type="ECO:0000256" key="7">
    <source>
        <dbReference type="ARBA" id="ARBA00022723"/>
    </source>
</evidence>
<evidence type="ECO:0000313" key="20">
    <source>
        <dbReference type="Proteomes" id="UP000242712"/>
    </source>
</evidence>
<sequence length="344" mass="39585">MLGEEQLTKQNLLQDYYQHTSEKIIFIDKYGKVIDMNPAAKEVISPDNNYSQITQTLCNHCSTYTEDNDLHTCEQCFLKEDDIEDATFQVYLRTTEDQFEPFKASYEMIDEDNEISAFTLQNVSQEIVRKEKVYQRTMMKKTIAAQENERKRISRELHDSVVQEMLNVDVELRLLKYQQSMEELTSSAERIEGLMSQLIDDIRHLSVELRPSSLDDLGLDAAFKTYFKQAEANYGVYIDYETNLNAKRFNNNIETVVYRIVQEAVFNAIKYADVSKINVTLHEVGQKLIAEVVDHGKGFDKSHQPQGTGLGLYGMNERAELIDAEVMIDTQLGRGTIVTLEVPI</sequence>
<dbReference type="GO" id="GO:0000155">
    <property type="term" value="F:phosphorelay sensor kinase activity"/>
    <property type="evidence" value="ECO:0007669"/>
    <property type="project" value="InterPro"/>
</dbReference>
<dbReference type="GO" id="GO:0005737">
    <property type="term" value="C:cytoplasm"/>
    <property type="evidence" value="ECO:0007669"/>
    <property type="project" value="UniProtKB-SubCell"/>
</dbReference>
<evidence type="ECO:0000256" key="14">
    <source>
        <dbReference type="ARBA" id="ARBA00024827"/>
    </source>
</evidence>
<evidence type="ECO:0000256" key="15">
    <source>
        <dbReference type="PIRNR" id="PIRNR037432"/>
    </source>
</evidence>
<evidence type="ECO:0000256" key="9">
    <source>
        <dbReference type="ARBA" id="ARBA00022777"/>
    </source>
</evidence>
<keyword evidence="10 15" id="KW-0067">ATP-binding</keyword>
<dbReference type="InterPro" id="IPR005467">
    <property type="entry name" value="His_kinase_dom"/>
</dbReference>
<dbReference type="PROSITE" id="PS50109">
    <property type="entry name" value="HIS_KIN"/>
    <property type="match status" value="1"/>
</dbReference>
<dbReference type="GeneID" id="98298291"/>
<dbReference type="PANTHER" id="PTHR24421">
    <property type="entry name" value="NITRATE/NITRITE SENSOR PROTEIN NARX-RELATED"/>
    <property type="match status" value="1"/>
</dbReference>
<keyword evidence="6 15" id="KW-0808">Transferase</keyword>
<evidence type="ECO:0000256" key="6">
    <source>
        <dbReference type="ARBA" id="ARBA00022679"/>
    </source>
</evidence>
<dbReference type="SUPFAM" id="SSF55874">
    <property type="entry name" value="ATPase domain of HSP90 chaperone/DNA topoisomerase II/histidine kinase"/>
    <property type="match status" value="1"/>
</dbReference>
<comment type="function">
    <text evidence="14">Member of the two-component regulatory system NreB/NreC involved in the control of dissimilatory nitrate/nitrite reduction in response to oxygen. NreB functions as a direct oxygen sensor histidine kinase which is autophosphorylated, in the absence of oxygen, probably at the conserved histidine residue, and transfers its phosphate group probably to a conserved aspartate residue of NreC. NreB/NreC activates the expression of the nitrate (narGHJI) and nitrite (nir) reductase operons, as well as the putative nitrate transporter gene narT.</text>
</comment>
<dbReference type="EC" id="2.7.13.3" evidence="15"/>
<evidence type="ECO:0000313" key="19">
    <source>
        <dbReference type="EMBL" id="POA09055.1"/>
    </source>
</evidence>
<keyword evidence="7 16" id="KW-0479">Metal-binding</keyword>
<feature type="binding site" evidence="16">
    <location>
        <position position="58"/>
    </location>
    <ligand>
        <name>[4Fe-4S] cluster</name>
        <dbReference type="ChEBI" id="CHEBI:49883"/>
    </ligand>
</feature>
<evidence type="ECO:0000256" key="10">
    <source>
        <dbReference type="ARBA" id="ARBA00022840"/>
    </source>
</evidence>
<evidence type="ECO:0000256" key="2">
    <source>
        <dbReference type="ARBA" id="ARBA00004496"/>
    </source>
</evidence>
<dbReference type="PANTHER" id="PTHR24421:SF10">
    <property type="entry name" value="NITRATE_NITRITE SENSOR PROTEIN NARQ"/>
    <property type="match status" value="1"/>
</dbReference>
<dbReference type="GO" id="GO:0016020">
    <property type="term" value="C:membrane"/>
    <property type="evidence" value="ECO:0007669"/>
    <property type="project" value="InterPro"/>
</dbReference>
<dbReference type="OrthoDB" id="9760839at2"/>
<dbReference type="InterPro" id="IPR004358">
    <property type="entry name" value="Sig_transdc_His_kin-like_C"/>
</dbReference>
<comment type="PTM">
    <text evidence="17">Autophosphorylated.</text>
</comment>
<keyword evidence="5 17" id="KW-0597">Phosphoprotein</keyword>
<reference evidence="19 20" key="1">
    <citation type="submission" date="2017-08" db="EMBL/GenBank/DDBJ databases">
        <title>Draft genome sequences of 64 type strains of genus Staph aureus.</title>
        <authorList>
            <person name="Cole K."/>
            <person name="Golubchik T."/>
            <person name="Russell J."/>
            <person name="Foster D."/>
            <person name="Llewelyn M."/>
            <person name="Wilson D."/>
            <person name="Crook D."/>
            <person name="Paul J."/>
        </authorList>
    </citation>
    <scope>NUCLEOTIDE SEQUENCE [LARGE SCALE GENOMIC DNA]</scope>
    <source>
        <strain evidence="19 20">DSM 29875</strain>
    </source>
</reference>
<protein>
    <recommendedName>
        <fullName evidence="15">Sensor histidine kinase</fullName>
        <ecNumber evidence="15">2.7.13.3</ecNumber>
    </recommendedName>
</protein>
<keyword evidence="20" id="KW-1185">Reference proteome</keyword>
<keyword evidence="13 16" id="KW-0411">Iron-sulfur</keyword>
<comment type="caution">
    <text evidence="19">The sequence shown here is derived from an EMBL/GenBank/DDBJ whole genome shotgun (WGS) entry which is preliminary data.</text>
</comment>
<dbReference type="InterPro" id="IPR003594">
    <property type="entry name" value="HATPase_dom"/>
</dbReference>
<dbReference type="InterPro" id="IPR017203">
    <property type="entry name" value="Sig_transdc_His_kinase_NreB"/>
</dbReference>
<comment type="cofactor">
    <cofactor evidence="16">
        <name>[4Fe-4S] cluster</name>
        <dbReference type="ChEBI" id="CHEBI:49883"/>
    </cofactor>
    <text evidence="16">Binds 1 [4Fe-4S] cluster.</text>
</comment>
<keyword evidence="8 15" id="KW-0547">Nucleotide-binding</keyword>
<evidence type="ECO:0000256" key="8">
    <source>
        <dbReference type="ARBA" id="ARBA00022741"/>
    </source>
</evidence>
<evidence type="ECO:0000256" key="5">
    <source>
        <dbReference type="ARBA" id="ARBA00022553"/>
    </source>
</evidence>
<dbReference type="PIRSF" id="PIRSF037432">
    <property type="entry name" value="STHK_NreB"/>
    <property type="match status" value="1"/>
</dbReference>
<name>A0A2K4FDQ1_9STAP</name>
<evidence type="ECO:0000256" key="1">
    <source>
        <dbReference type="ARBA" id="ARBA00000085"/>
    </source>
</evidence>
<dbReference type="GO" id="GO:0046983">
    <property type="term" value="F:protein dimerization activity"/>
    <property type="evidence" value="ECO:0007669"/>
    <property type="project" value="InterPro"/>
</dbReference>
<feature type="binding site" evidence="16">
    <location>
        <position position="76"/>
    </location>
    <ligand>
        <name>[4Fe-4S] cluster</name>
        <dbReference type="ChEBI" id="CHEBI:49883"/>
    </ligand>
</feature>
<feature type="domain" description="Histidine kinase" evidence="18">
    <location>
        <begin position="152"/>
        <end position="344"/>
    </location>
</feature>
<evidence type="ECO:0000256" key="4">
    <source>
        <dbReference type="ARBA" id="ARBA00022490"/>
    </source>
</evidence>
<dbReference type="EMBL" id="PPPX01000011">
    <property type="protein sequence ID" value="POA09055.1"/>
    <property type="molecule type" value="Genomic_DNA"/>
</dbReference>
<evidence type="ECO:0000259" key="18">
    <source>
        <dbReference type="PROSITE" id="PS50109"/>
    </source>
</evidence>
<evidence type="ECO:0000256" key="16">
    <source>
        <dbReference type="PIRSR" id="PIRSR037432-50"/>
    </source>
</evidence>
<dbReference type="GO" id="GO:0005524">
    <property type="term" value="F:ATP binding"/>
    <property type="evidence" value="ECO:0007669"/>
    <property type="project" value="UniProtKB-KW"/>
</dbReference>
<dbReference type="InterPro" id="IPR036890">
    <property type="entry name" value="HATPase_C_sf"/>
</dbReference>
<keyword evidence="11 16" id="KW-0408">Iron</keyword>
<evidence type="ECO:0000256" key="13">
    <source>
        <dbReference type="ARBA" id="ARBA00023014"/>
    </source>
</evidence>
<dbReference type="GO" id="GO:0005506">
    <property type="term" value="F:iron ion binding"/>
    <property type="evidence" value="ECO:0007669"/>
    <property type="project" value="InterPro"/>
</dbReference>
<keyword evidence="12 15" id="KW-0902">Two-component regulatory system</keyword>
<accession>A0A2K4FDQ1</accession>
<keyword evidence="3 16" id="KW-0004">4Fe-4S</keyword>
<organism evidence="19 20">
    <name type="scientific">Staphylococcus argensis</name>
    <dbReference type="NCBI Taxonomy" id="1607738"/>
    <lineage>
        <taxon>Bacteria</taxon>
        <taxon>Bacillati</taxon>
        <taxon>Bacillota</taxon>
        <taxon>Bacilli</taxon>
        <taxon>Bacillales</taxon>
        <taxon>Staphylococcaceae</taxon>
        <taxon>Staphylococcus</taxon>
    </lineage>
</organism>
<feature type="binding site" evidence="16">
    <location>
        <position position="73"/>
    </location>
    <ligand>
        <name>[4Fe-4S] cluster</name>
        <dbReference type="ChEBI" id="CHEBI:49883"/>
    </ligand>
</feature>
<evidence type="ECO:0000256" key="11">
    <source>
        <dbReference type="ARBA" id="ARBA00023004"/>
    </source>
</evidence>
<dbReference type="CDD" id="cd16917">
    <property type="entry name" value="HATPase_UhpB-NarQ-NarX-like"/>
    <property type="match status" value="1"/>
</dbReference>
<dbReference type="RefSeq" id="WP_103371877.1">
    <property type="nucleotide sequence ID" value="NZ_CBCRVO010000002.1"/>
</dbReference>
<keyword evidence="4" id="KW-0963">Cytoplasm</keyword>
<evidence type="ECO:0000256" key="3">
    <source>
        <dbReference type="ARBA" id="ARBA00022485"/>
    </source>
</evidence>
<dbReference type="InterPro" id="IPR011712">
    <property type="entry name" value="Sig_transdc_His_kin_sub3_dim/P"/>
</dbReference>
<dbReference type="Gene3D" id="3.30.565.10">
    <property type="entry name" value="Histidine kinase-like ATPase, C-terminal domain"/>
    <property type="match status" value="1"/>
</dbReference>
<dbReference type="PRINTS" id="PR00344">
    <property type="entry name" value="BCTRLSENSOR"/>
</dbReference>
<feature type="binding site" evidence="16">
    <location>
        <position position="61"/>
    </location>
    <ligand>
        <name>[4Fe-4S] cluster</name>
        <dbReference type="ChEBI" id="CHEBI:49883"/>
    </ligand>
</feature>
<comment type="subcellular location">
    <subcellularLocation>
        <location evidence="2">Cytoplasm</location>
    </subcellularLocation>
</comment>
<dbReference type="Proteomes" id="UP000242712">
    <property type="component" value="Unassembled WGS sequence"/>
</dbReference>
<feature type="modified residue" description="Phosphohistidine; by autocatalysis" evidence="17">
    <location>
        <position position="158"/>
    </location>
</feature>
<evidence type="ECO:0000256" key="17">
    <source>
        <dbReference type="PIRSR" id="PIRSR037432-51"/>
    </source>
</evidence>
<dbReference type="GO" id="GO:0051539">
    <property type="term" value="F:4 iron, 4 sulfur cluster binding"/>
    <property type="evidence" value="ECO:0007669"/>
    <property type="project" value="UniProtKB-KW"/>
</dbReference>
<gene>
    <name evidence="19" type="ORF">CD039_08005</name>
</gene>
<evidence type="ECO:0000256" key="12">
    <source>
        <dbReference type="ARBA" id="ARBA00023012"/>
    </source>
</evidence>
<dbReference type="Pfam" id="PF07730">
    <property type="entry name" value="HisKA_3"/>
    <property type="match status" value="1"/>
</dbReference>
<dbReference type="Gene3D" id="1.20.5.1930">
    <property type="match status" value="1"/>
</dbReference>
<dbReference type="Pfam" id="PF02518">
    <property type="entry name" value="HATPase_c"/>
    <property type="match status" value="1"/>
</dbReference>
<comment type="catalytic activity">
    <reaction evidence="1 15">
        <text>ATP + protein L-histidine = ADP + protein N-phospho-L-histidine.</text>
        <dbReference type="EC" id="2.7.13.3"/>
    </reaction>
</comment>
<dbReference type="AlphaFoldDB" id="A0A2K4FDQ1"/>